<dbReference type="EMBL" id="CP038636">
    <property type="protein sequence ID" value="QBY55318.1"/>
    <property type="molecule type" value="Genomic_DNA"/>
</dbReference>
<evidence type="ECO:0000313" key="2">
    <source>
        <dbReference type="Proteomes" id="UP000295294"/>
    </source>
</evidence>
<protein>
    <submittedName>
        <fullName evidence="1">Uncharacterized protein</fullName>
    </submittedName>
</protein>
<keyword evidence="1" id="KW-0614">Plasmid</keyword>
<dbReference type="Proteomes" id="UP000295294">
    <property type="component" value="Plasmid unnamed1"/>
</dbReference>
<geneLocation type="plasmid" evidence="1">
    <name>unnamed1</name>
</geneLocation>
<evidence type="ECO:0000313" key="1">
    <source>
        <dbReference type="EMBL" id="QBY55318.1"/>
    </source>
</evidence>
<name>A0A4P7LI43_9BURK</name>
<dbReference type="KEGG" id="cox:E0W60_29990"/>
<dbReference type="OrthoDB" id="5292689at2"/>
<proteinExistence type="predicted"/>
<reference evidence="1 2" key="1">
    <citation type="submission" date="2019-03" db="EMBL/GenBank/DDBJ databases">
        <title>Efficiently degradation of phenoxyalkanoic acid herbicides by Cupriavidus oxalaticus strain X32.</title>
        <authorList>
            <person name="Sheng X."/>
        </authorList>
    </citation>
    <scope>NUCLEOTIDE SEQUENCE [LARGE SCALE GENOMIC DNA]</scope>
    <source>
        <strain evidence="1 2">X32</strain>
        <plasmid evidence="1 2">unnamed1</plasmid>
    </source>
</reference>
<sequence>MDPADRCRPLTEYWGRSDLASSDMMSLETASIGMYTHVRDRWGIFYDQPILLNERQAGCWGQLSGE</sequence>
<dbReference type="AlphaFoldDB" id="A0A4P7LI43"/>
<gene>
    <name evidence="1" type="ORF">E0W60_29990</name>
</gene>
<accession>A0A4P7LI43</accession>
<organism evidence="1 2">
    <name type="scientific">Cupriavidus oxalaticus</name>
    <dbReference type="NCBI Taxonomy" id="96344"/>
    <lineage>
        <taxon>Bacteria</taxon>
        <taxon>Pseudomonadati</taxon>
        <taxon>Pseudomonadota</taxon>
        <taxon>Betaproteobacteria</taxon>
        <taxon>Burkholderiales</taxon>
        <taxon>Burkholderiaceae</taxon>
        <taxon>Cupriavidus</taxon>
    </lineage>
</organism>